<name>A0A5M4AXC2_9BACT</name>
<dbReference type="InterPro" id="IPR039426">
    <property type="entry name" value="TonB-dep_rcpt-like"/>
</dbReference>
<evidence type="ECO:0000256" key="1">
    <source>
        <dbReference type="ARBA" id="ARBA00004571"/>
    </source>
</evidence>
<dbReference type="RefSeq" id="WP_025863255.1">
    <property type="nucleotide sequence ID" value="NZ_BLAX01000001.1"/>
</dbReference>
<evidence type="ECO:0000256" key="8">
    <source>
        <dbReference type="PROSITE-ProRule" id="PRU01360"/>
    </source>
</evidence>
<keyword evidence="5 9" id="KW-0732">Signal</keyword>
<keyword evidence="12" id="KW-1185">Reference proteome</keyword>
<evidence type="ECO:0000256" key="9">
    <source>
        <dbReference type="SAM" id="SignalP"/>
    </source>
</evidence>
<dbReference type="Proteomes" id="UP000391834">
    <property type="component" value="Unassembled WGS sequence"/>
</dbReference>
<feature type="chain" id="PRO_5024384094" evidence="9">
    <location>
        <begin position="22"/>
        <end position="1081"/>
    </location>
</feature>
<reference evidence="11 12" key="1">
    <citation type="submission" date="2019-10" db="EMBL/GenBank/DDBJ databases">
        <title>Prolixibacter strains distinguished by the presence of nitrate reductase genes were adept at nitrate-dependent anaerobic corrosion of metallic iron and carbon steel.</title>
        <authorList>
            <person name="Iino T."/>
            <person name="Shono N."/>
            <person name="Ito K."/>
            <person name="Nakamura R."/>
            <person name="Sueoka K."/>
            <person name="Harayama S."/>
            <person name="Ohkuma M."/>
        </authorList>
    </citation>
    <scope>NUCLEOTIDE SEQUENCE [LARGE SCALE GENOMIC DNA]</scope>
    <source>
        <strain evidence="11 12">JCM 13498</strain>
    </source>
</reference>
<keyword evidence="6 8" id="KW-0472">Membrane</keyword>
<dbReference type="InterPro" id="IPR023997">
    <property type="entry name" value="TonB-dep_OMP_SusC/RagA_CS"/>
</dbReference>
<dbReference type="InterPro" id="IPR037066">
    <property type="entry name" value="Plug_dom_sf"/>
</dbReference>
<dbReference type="GO" id="GO:0009279">
    <property type="term" value="C:cell outer membrane"/>
    <property type="evidence" value="ECO:0007669"/>
    <property type="project" value="UniProtKB-SubCell"/>
</dbReference>
<evidence type="ECO:0000256" key="7">
    <source>
        <dbReference type="ARBA" id="ARBA00023237"/>
    </source>
</evidence>
<dbReference type="AlphaFoldDB" id="A0A5M4AXC2"/>
<dbReference type="PANTHER" id="PTHR30069">
    <property type="entry name" value="TONB-DEPENDENT OUTER MEMBRANE RECEPTOR"/>
    <property type="match status" value="1"/>
</dbReference>
<dbReference type="EMBL" id="BLAX01000001">
    <property type="protein sequence ID" value="GET32261.1"/>
    <property type="molecule type" value="Genomic_DNA"/>
</dbReference>
<protein>
    <submittedName>
        <fullName evidence="11">SusC/RagA family TonB-linked outer membrane protein</fullName>
    </submittedName>
</protein>
<dbReference type="InterPro" id="IPR036942">
    <property type="entry name" value="Beta-barrel_TonB_sf"/>
</dbReference>
<evidence type="ECO:0000259" key="10">
    <source>
        <dbReference type="Pfam" id="PF07715"/>
    </source>
</evidence>
<dbReference type="OrthoDB" id="9768177at2"/>
<dbReference type="PANTHER" id="PTHR30069:SF29">
    <property type="entry name" value="HEMOGLOBIN AND HEMOGLOBIN-HAPTOGLOBIN-BINDING PROTEIN 1-RELATED"/>
    <property type="match status" value="1"/>
</dbReference>
<dbReference type="Pfam" id="PF13715">
    <property type="entry name" value="CarbopepD_reg_2"/>
    <property type="match status" value="1"/>
</dbReference>
<sequence length="1081" mass="117605">MKKFSLLLALLGFLGLQVAFAQTREISGLVTSSEDGSTIPGASVVVKGTTLGTITDMDGKFTLKVPENAAALTVTFVGMKAQDVPLTSQSTYTIKLESENIAVDEVVVTALGVSREKKSLGYAVQQVSGDDLNKVKTDNFANLLSGRAAGVQIKANGNMGGSTNVVIRGNASLTGSNQALFVVDGIPINNSTTNNTGQTRGRSGYDYGNAASDINPDDIASISVLKGAAATALYGSRAANGVIMITTKSGKKNKKGVGVSVSSNITVGTIDKSTFPKYQHNYGGGYGPYYSDGNYPGLFEEDINGDGTPDLVVPTTEDASMGEKFDPSLMVYQYDAFVPQSPNYGKATPWIAAKNGPDTFFNTALTKSNSVDISGGGDKSTFRLGYTNFDQTGIMPNSELKKNNFNFNATYNILDNLKITTMANYINTQGKGRNSTGYSDNILSSFRQWFEVNVDIKEQERLFKETGQNITWNRHSPSSGTPEYWDNPYWVRFKNYETDKRNRLIGYTKLDWTATDWMTLSGRVSVDTYDELQEERKAAGSVAGEFGVNRPDVTSGYSRLNRSFMETNIDLMANFNKDLTDKLNLTGLIGMNIRKTKIDQTYASTNGGLSVPDVYALSNSASPMLPPDELYSIVAVNGFFAQASLGYNNLLFLDAAIRRDQSSTLPLNNNTYYYPSISGSFLFSNLVQNDWLSLGKLRLNYAEVGNSAPWASVKDTYVQNSPFNGNPMVTVPNTKNNENLKNETTKSLEAGLEMNFWNNRLGFDVAYYDNRSVDQIMPVAISLATGYSRKYVNAGEVQNKGVELQLNASPVVTNKFRWDINVNWSKNDNKVVSLAAGVENLQIAALQGGVTINARVGEPYGTIQGTDFVYQDGQRVINSKGYYEKTGTSDKIIGNVNPDWTGGVSNTFTYSNFALSFLVDMQQGGDIFSLDQWYGMATGLYAETDFTNDLGNPVRNSISQGGGYILPGVKEDGTPNDVRIAGNNYHAFGYTDSPNARFVYDASYIKLRSASLTYNVPKTLLNNTFIAGASLSVVGSNLWIIHKNLPHADPEASQGAGNIQGWQSGVMPTTRNIGFSVKVQF</sequence>
<dbReference type="NCBIfam" id="TIGR04057">
    <property type="entry name" value="SusC_RagA_signa"/>
    <property type="match status" value="1"/>
</dbReference>
<feature type="domain" description="TonB-dependent receptor plug" evidence="10">
    <location>
        <begin position="117"/>
        <end position="242"/>
    </location>
</feature>
<evidence type="ECO:0000256" key="6">
    <source>
        <dbReference type="ARBA" id="ARBA00023136"/>
    </source>
</evidence>
<evidence type="ECO:0000256" key="2">
    <source>
        <dbReference type="ARBA" id="ARBA00022448"/>
    </source>
</evidence>
<dbReference type="InterPro" id="IPR023996">
    <property type="entry name" value="TonB-dep_OMP_SusC/RagA"/>
</dbReference>
<organism evidence="11 12">
    <name type="scientific">Prolixibacter bellariivorans</name>
    <dbReference type="NCBI Taxonomy" id="314319"/>
    <lineage>
        <taxon>Bacteria</taxon>
        <taxon>Pseudomonadati</taxon>
        <taxon>Bacteroidota</taxon>
        <taxon>Bacteroidia</taxon>
        <taxon>Marinilabiliales</taxon>
        <taxon>Prolixibacteraceae</taxon>
        <taxon>Prolixibacter</taxon>
    </lineage>
</organism>
<evidence type="ECO:0000256" key="5">
    <source>
        <dbReference type="ARBA" id="ARBA00022729"/>
    </source>
</evidence>
<keyword evidence="7 8" id="KW-0998">Cell outer membrane</keyword>
<dbReference type="SUPFAM" id="SSF49464">
    <property type="entry name" value="Carboxypeptidase regulatory domain-like"/>
    <property type="match status" value="1"/>
</dbReference>
<accession>A0A5M4AXC2</accession>
<feature type="signal peptide" evidence="9">
    <location>
        <begin position="1"/>
        <end position="21"/>
    </location>
</feature>
<dbReference type="InterPro" id="IPR008969">
    <property type="entry name" value="CarboxyPept-like_regulatory"/>
</dbReference>
<dbReference type="NCBIfam" id="TIGR04056">
    <property type="entry name" value="OMP_RagA_SusC"/>
    <property type="match status" value="1"/>
</dbReference>
<dbReference type="Gene3D" id="2.170.130.10">
    <property type="entry name" value="TonB-dependent receptor, plug domain"/>
    <property type="match status" value="1"/>
</dbReference>
<dbReference type="InterPro" id="IPR012910">
    <property type="entry name" value="Plug_dom"/>
</dbReference>
<evidence type="ECO:0000256" key="3">
    <source>
        <dbReference type="ARBA" id="ARBA00022452"/>
    </source>
</evidence>
<comment type="subcellular location">
    <subcellularLocation>
        <location evidence="1 8">Cell outer membrane</location>
        <topology evidence="1 8">Multi-pass membrane protein</topology>
    </subcellularLocation>
</comment>
<dbReference type="Gene3D" id="2.60.40.1120">
    <property type="entry name" value="Carboxypeptidase-like, regulatory domain"/>
    <property type="match status" value="1"/>
</dbReference>
<keyword evidence="4 8" id="KW-0812">Transmembrane</keyword>
<evidence type="ECO:0000256" key="4">
    <source>
        <dbReference type="ARBA" id="ARBA00022692"/>
    </source>
</evidence>
<keyword evidence="3 8" id="KW-1134">Transmembrane beta strand</keyword>
<comment type="similarity">
    <text evidence="8">Belongs to the TonB-dependent receptor family.</text>
</comment>
<evidence type="ECO:0000313" key="12">
    <source>
        <dbReference type="Proteomes" id="UP000391834"/>
    </source>
</evidence>
<evidence type="ECO:0000313" key="11">
    <source>
        <dbReference type="EMBL" id="GET32261.1"/>
    </source>
</evidence>
<dbReference type="SUPFAM" id="SSF56935">
    <property type="entry name" value="Porins"/>
    <property type="match status" value="1"/>
</dbReference>
<dbReference type="Pfam" id="PF07715">
    <property type="entry name" value="Plug"/>
    <property type="match status" value="1"/>
</dbReference>
<comment type="caution">
    <text evidence="11">The sequence shown here is derived from an EMBL/GenBank/DDBJ whole genome shotgun (WGS) entry which is preliminary data.</text>
</comment>
<dbReference type="GO" id="GO:0044718">
    <property type="term" value="P:siderophore transmembrane transport"/>
    <property type="evidence" value="ECO:0007669"/>
    <property type="project" value="TreeGrafter"/>
</dbReference>
<dbReference type="Gene3D" id="2.40.170.20">
    <property type="entry name" value="TonB-dependent receptor, beta-barrel domain"/>
    <property type="match status" value="1"/>
</dbReference>
<keyword evidence="2 8" id="KW-0813">Transport</keyword>
<dbReference type="GO" id="GO:0015344">
    <property type="term" value="F:siderophore uptake transmembrane transporter activity"/>
    <property type="evidence" value="ECO:0007669"/>
    <property type="project" value="TreeGrafter"/>
</dbReference>
<gene>
    <name evidence="11" type="ORF">PbJCM13498_11240</name>
</gene>
<dbReference type="PROSITE" id="PS52016">
    <property type="entry name" value="TONB_DEPENDENT_REC_3"/>
    <property type="match status" value="1"/>
</dbReference>
<proteinExistence type="inferred from homology"/>